<gene>
    <name evidence="2" type="ORF">ACFPYJ_07755</name>
</gene>
<reference evidence="3" key="1">
    <citation type="journal article" date="2019" name="Int. J. Syst. Evol. Microbiol.">
        <title>The Global Catalogue of Microorganisms (GCM) 10K type strain sequencing project: providing services to taxonomists for standard genome sequencing and annotation.</title>
        <authorList>
            <consortium name="The Broad Institute Genomics Platform"/>
            <consortium name="The Broad Institute Genome Sequencing Center for Infectious Disease"/>
            <person name="Wu L."/>
            <person name="Ma J."/>
        </authorList>
    </citation>
    <scope>NUCLEOTIDE SEQUENCE [LARGE SCALE GENOMIC DNA]</scope>
    <source>
        <strain evidence="3">CGMCC 1.3240</strain>
    </source>
</reference>
<evidence type="ECO:0000313" key="3">
    <source>
        <dbReference type="Proteomes" id="UP001596047"/>
    </source>
</evidence>
<dbReference type="Proteomes" id="UP001596047">
    <property type="component" value="Unassembled WGS sequence"/>
</dbReference>
<evidence type="ECO:0000259" key="1">
    <source>
        <dbReference type="Pfam" id="PF03372"/>
    </source>
</evidence>
<dbReference type="InterPro" id="IPR036691">
    <property type="entry name" value="Endo/exonu/phosph_ase_sf"/>
</dbReference>
<dbReference type="Pfam" id="PF03372">
    <property type="entry name" value="Exo_endo_phos"/>
    <property type="match status" value="1"/>
</dbReference>
<accession>A0ABW0VTV8</accession>
<organism evidence="2 3">
    <name type="scientific">Paenibacillus solisilvae</name>
    <dbReference type="NCBI Taxonomy" id="2486751"/>
    <lineage>
        <taxon>Bacteria</taxon>
        <taxon>Bacillati</taxon>
        <taxon>Bacillota</taxon>
        <taxon>Bacilli</taxon>
        <taxon>Bacillales</taxon>
        <taxon>Paenibacillaceae</taxon>
        <taxon>Paenibacillus</taxon>
    </lineage>
</organism>
<proteinExistence type="predicted"/>
<dbReference type="GO" id="GO:0004519">
    <property type="term" value="F:endonuclease activity"/>
    <property type="evidence" value="ECO:0007669"/>
    <property type="project" value="UniProtKB-KW"/>
</dbReference>
<keyword evidence="2" id="KW-0540">Nuclease</keyword>
<dbReference type="RefSeq" id="WP_379187514.1">
    <property type="nucleotide sequence ID" value="NZ_JBHSOW010000028.1"/>
</dbReference>
<dbReference type="EMBL" id="JBHSOW010000028">
    <property type="protein sequence ID" value="MFC5649025.1"/>
    <property type="molecule type" value="Genomic_DNA"/>
</dbReference>
<dbReference type="InterPro" id="IPR005135">
    <property type="entry name" value="Endo/exonuclease/phosphatase"/>
</dbReference>
<comment type="caution">
    <text evidence="2">The sequence shown here is derived from an EMBL/GenBank/DDBJ whole genome shotgun (WGS) entry which is preliminary data.</text>
</comment>
<dbReference type="SUPFAM" id="SSF56219">
    <property type="entry name" value="DNase I-like"/>
    <property type="match status" value="1"/>
</dbReference>
<dbReference type="Gene3D" id="3.60.10.10">
    <property type="entry name" value="Endonuclease/exonuclease/phosphatase"/>
    <property type="match status" value="1"/>
</dbReference>
<name>A0ABW0VTV8_9BACL</name>
<protein>
    <submittedName>
        <fullName evidence="2">Endonuclease/exonuclease/phosphatase family protein</fullName>
    </submittedName>
</protein>
<sequence>MRIVSWNCRMAFRNKYKKMYRYNPDIMVIPECEDLSKKKHEVFYNDFKWVGLDGKKGLGIFSLNEKYNLKIHENYTEEFQYIVPVVVSDDDESFLLFAVWTKGNKSMRKEETYIGQLYLALLRYEHLLNEKCIIAGDFNSNAIWDDLRRNNHSTVVELLMKKNISSVYHKMSGEETGKETVYTYLHNSPKKPYHIDYIFASESLISKSNHFNIESMALLSELNSDHVPLIFEFK</sequence>
<keyword evidence="2" id="KW-0378">Hydrolase</keyword>
<keyword evidence="2" id="KW-0255">Endonuclease</keyword>
<evidence type="ECO:0000313" key="2">
    <source>
        <dbReference type="EMBL" id="MFC5649025.1"/>
    </source>
</evidence>
<feature type="domain" description="Endonuclease/exonuclease/phosphatase" evidence="1">
    <location>
        <begin position="5"/>
        <end position="205"/>
    </location>
</feature>
<keyword evidence="3" id="KW-1185">Reference proteome</keyword>